<keyword evidence="8 11" id="KW-0808">Transferase</keyword>
<keyword evidence="13" id="KW-1185">Reference proteome</keyword>
<evidence type="ECO:0000256" key="4">
    <source>
        <dbReference type="ARBA" id="ARBA00020902"/>
    </source>
</evidence>
<evidence type="ECO:0000256" key="3">
    <source>
        <dbReference type="ARBA" id="ARBA00012687"/>
    </source>
</evidence>
<reference evidence="12" key="1">
    <citation type="journal article" date="2020" name="Microbiol. Resour. Announc.">
        <title>Complete Genome Sequence of Novel Psychrotolerant Legionella Strain TUM19329, Isolated from Antarctic Lake Sediment.</title>
        <authorList>
            <person name="Shimada S."/>
            <person name="Nakai R."/>
            <person name="Aoki K."/>
            <person name="Shimoeda N."/>
            <person name="Ohno G."/>
            <person name="Miyazaki Y."/>
            <person name="Kudoh S."/>
            <person name="Imura S."/>
            <person name="Watanabe K."/>
            <person name="Ishii Y."/>
            <person name="Tateda K."/>
        </authorList>
    </citation>
    <scope>NUCLEOTIDE SEQUENCE [LARGE SCALE GENOMIC DNA]</scope>
    <source>
        <strain evidence="12">TUM19329</strain>
    </source>
</reference>
<dbReference type="HAMAP" id="MF_00392">
    <property type="entry name" value="LpxB"/>
    <property type="match status" value="1"/>
</dbReference>
<evidence type="ECO:0000256" key="2">
    <source>
        <dbReference type="ARBA" id="ARBA00007868"/>
    </source>
</evidence>
<evidence type="ECO:0000256" key="6">
    <source>
        <dbReference type="ARBA" id="ARBA00022556"/>
    </source>
</evidence>
<evidence type="ECO:0000313" key="12">
    <source>
        <dbReference type="EMBL" id="BCA96599.1"/>
    </source>
</evidence>
<comment type="similarity">
    <text evidence="2 11">Belongs to the LpxB family.</text>
</comment>
<name>A0A6F8T809_9GAMM</name>
<dbReference type="GO" id="GO:0005543">
    <property type="term" value="F:phospholipid binding"/>
    <property type="evidence" value="ECO:0007669"/>
    <property type="project" value="TreeGrafter"/>
</dbReference>
<protein>
    <recommendedName>
        <fullName evidence="4 11">Lipid-A-disaccharide synthase</fullName>
        <ecNumber evidence="3 11">2.4.1.182</ecNumber>
    </recommendedName>
</protein>
<evidence type="ECO:0000256" key="7">
    <source>
        <dbReference type="ARBA" id="ARBA00022676"/>
    </source>
</evidence>
<keyword evidence="9 11" id="KW-0443">Lipid metabolism</keyword>
<keyword evidence="6 11" id="KW-0441">Lipid A biosynthesis</keyword>
<evidence type="ECO:0000256" key="1">
    <source>
        <dbReference type="ARBA" id="ARBA00002056"/>
    </source>
</evidence>
<proteinExistence type="inferred from homology"/>
<gene>
    <name evidence="12" type="primary">lpxB2</name>
    <name evidence="11" type="synonym">lpxB</name>
    <name evidence="12" type="ORF">TUM19329_29600</name>
</gene>
<dbReference type="InterPro" id="IPR003835">
    <property type="entry name" value="Glyco_trans_19"/>
</dbReference>
<dbReference type="PANTHER" id="PTHR30372">
    <property type="entry name" value="LIPID-A-DISACCHARIDE SYNTHASE"/>
    <property type="match status" value="1"/>
</dbReference>
<dbReference type="GO" id="GO:0009245">
    <property type="term" value="P:lipid A biosynthetic process"/>
    <property type="evidence" value="ECO:0007669"/>
    <property type="project" value="UniProtKB-UniRule"/>
</dbReference>
<dbReference type="GO" id="GO:0016020">
    <property type="term" value="C:membrane"/>
    <property type="evidence" value="ECO:0007669"/>
    <property type="project" value="GOC"/>
</dbReference>
<dbReference type="NCBIfam" id="TIGR00215">
    <property type="entry name" value="lpxB"/>
    <property type="match status" value="1"/>
</dbReference>
<dbReference type="SUPFAM" id="SSF53756">
    <property type="entry name" value="UDP-Glycosyltransferase/glycogen phosphorylase"/>
    <property type="match status" value="1"/>
</dbReference>
<dbReference type="Proteomes" id="UP000502894">
    <property type="component" value="Chromosome"/>
</dbReference>
<dbReference type="AlphaFoldDB" id="A0A6F8T809"/>
<dbReference type="GO" id="GO:0008915">
    <property type="term" value="F:lipid-A-disaccharide synthase activity"/>
    <property type="evidence" value="ECO:0007669"/>
    <property type="project" value="UniProtKB-UniRule"/>
</dbReference>
<keyword evidence="7 11" id="KW-0328">Glycosyltransferase</keyword>
<organism evidence="12 13">
    <name type="scientific">Legionella antarctica</name>
    <dbReference type="NCBI Taxonomy" id="2708020"/>
    <lineage>
        <taxon>Bacteria</taxon>
        <taxon>Pseudomonadati</taxon>
        <taxon>Pseudomonadota</taxon>
        <taxon>Gammaproteobacteria</taxon>
        <taxon>Legionellales</taxon>
        <taxon>Legionellaceae</taxon>
        <taxon>Legionella</taxon>
    </lineage>
</organism>
<dbReference type="EMBL" id="AP022839">
    <property type="protein sequence ID" value="BCA96599.1"/>
    <property type="molecule type" value="Genomic_DNA"/>
</dbReference>
<evidence type="ECO:0000256" key="9">
    <source>
        <dbReference type="ARBA" id="ARBA00023098"/>
    </source>
</evidence>
<evidence type="ECO:0000256" key="8">
    <source>
        <dbReference type="ARBA" id="ARBA00022679"/>
    </source>
</evidence>
<dbReference type="EC" id="2.4.1.182" evidence="3 11"/>
<dbReference type="KEGG" id="lant:TUM19329_29600"/>
<comment type="pathway">
    <text evidence="11">Bacterial outer membrane biogenesis; LPS lipid A biosynthesis.</text>
</comment>
<dbReference type="Pfam" id="PF02684">
    <property type="entry name" value="LpxB"/>
    <property type="match status" value="1"/>
</dbReference>
<comment type="catalytic activity">
    <reaction evidence="10 11">
        <text>a lipid X + a UDP-2-N,3-O-bis[(3R)-3-hydroxyacyl]-alpha-D-glucosamine = a lipid A disaccharide + UDP + H(+)</text>
        <dbReference type="Rhea" id="RHEA:67828"/>
        <dbReference type="ChEBI" id="CHEBI:15378"/>
        <dbReference type="ChEBI" id="CHEBI:58223"/>
        <dbReference type="ChEBI" id="CHEBI:137748"/>
        <dbReference type="ChEBI" id="CHEBI:176338"/>
        <dbReference type="ChEBI" id="CHEBI:176343"/>
        <dbReference type="EC" id="2.4.1.182"/>
    </reaction>
</comment>
<keyword evidence="5 11" id="KW-0444">Lipid biosynthesis</keyword>
<evidence type="ECO:0000313" key="13">
    <source>
        <dbReference type="Proteomes" id="UP000502894"/>
    </source>
</evidence>
<evidence type="ECO:0000256" key="5">
    <source>
        <dbReference type="ARBA" id="ARBA00022516"/>
    </source>
</evidence>
<evidence type="ECO:0000256" key="10">
    <source>
        <dbReference type="ARBA" id="ARBA00048975"/>
    </source>
</evidence>
<dbReference type="PANTHER" id="PTHR30372:SF4">
    <property type="entry name" value="LIPID-A-DISACCHARIDE SYNTHASE, MITOCHONDRIAL-RELATED"/>
    <property type="match status" value="1"/>
</dbReference>
<comment type="function">
    <text evidence="1 11">Condensation of UDP-2,3-diacylglucosamine and 2,3-diacylglucosamine-1-phosphate to form lipid A disaccharide, a precursor of lipid A, a phosphorylated glycolipid that anchors the lipopolysaccharide to the outer membrane of the cell.</text>
</comment>
<accession>A0A6F8T809</accession>
<dbReference type="UniPathway" id="UPA00973"/>
<sequence>MIPEAVLTLKRPFRIAIVAGELSGDLLGAGLIYELKKHLNQVEFIGVGGPRMVAEGFQSLYDMKRLSVMGITDVLRRYPELYRIRQNLIQEWNRNPPDLFIGIDYTQFNLQLEQRLKHRGIKTVHIVSPKIWAWRQKRVLYIKKAVDLVLTLFPFEEQFYQKHGVPSQFIGHPLADQIPLDNNSTLIRQQGGFDADDEIVAVLPGSRAGELKYMMPLFLDVMKEISLSKPKIHFILPMANFNLRNLIMKQIKAKNYNLNLEIIDGRAQDAIIMSNVVLAKSGTATLEAMLLKRPMVVAFKWSFLTHLIIAPQLKIPSISLPNILANEELVPEFIQNKARCRPIAQKVLQLLNTSDSSQLTNRFLSIHKTLRQNANEKAALAILKVLGLPCTASFK</sequence>
<evidence type="ECO:0000256" key="11">
    <source>
        <dbReference type="HAMAP-Rule" id="MF_00392"/>
    </source>
</evidence>